<proteinExistence type="predicted"/>
<sequence length="64" mass="7227">MLGEKRILHVRFLVAHPFALCKMVTSVHLTLVNMVGHAKTELVNTRVSAILVMRPFDLTSLEQI</sequence>
<evidence type="ECO:0000313" key="2">
    <source>
        <dbReference type="Proteomes" id="UP001176940"/>
    </source>
</evidence>
<protein>
    <submittedName>
        <fullName evidence="1">Uncharacterized protein</fullName>
    </submittedName>
</protein>
<accession>A0ABN9LWE5</accession>
<comment type="caution">
    <text evidence="1">The sequence shown here is derived from an EMBL/GenBank/DDBJ whole genome shotgun (WGS) entry which is preliminary data.</text>
</comment>
<evidence type="ECO:0000313" key="1">
    <source>
        <dbReference type="EMBL" id="CAJ0952613.1"/>
    </source>
</evidence>
<dbReference type="Proteomes" id="UP001176940">
    <property type="component" value="Unassembled WGS sequence"/>
</dbReference>
<name>A0ABN9LWE5_9NEOB</name>
<reference evidence="1" key="1">
    <citation type="submission" date="2023-07" db="EMBL/GenBank/DDBJ databases">
        <authorList>
            <person name="Stuckert A."/>
        </authorList>
    </citation>
    <scope>NUCLEOTIDE SEQUENCE</scope>
</reference>
<gene>
    <name evidence="1" type="ORF">RIMI_LOCUS13952445</name>
</gene>
<keyword evidence="2" id="KW-1185">Reference proteome</keyword>
<organism evidence="1 2">
    <name type="scientific">Ranitomeya imitator</name>
    <name type="common">mimic poison frog</name>
    <dbReference type="NCBI Taxonomy" id="111125"/>
    <lineage>
        <taxon>Eukaryota</taxon>
        <taxon>Metazoa</taxon>
        <taxon>Chordata</taxon>
        <taxon>Craniata</taxon>
        <taxon>Vertebrata</taxon>
        <taxon>Euteleostomi</taxon>
        <taxon>Amphibia</taxon>
        <taxon>Batrachia</taxon>
        <taxon>Anura</taxon>
        <taxon>Neobatrachia</taxon>
        <taxon>Hyloidea</taxon>
        <taxon>Dendrobatidae</taxon>
        <taxon>Dendrobatinae</taxon>
        <taxon>Ranitomeya</taxon>
    </lineage>
</organism>
<dbReference type="EMBL" id="CAUEEQ010035257">
    <property type="protein sequence ID" value="CAJ0952613.1"/>
    <property type="molecule type" value="Genomic_DNA"/>
</dbReference>